<accession>A0A8I0ADZ7</accession>
<reference evidence="2" key="1">
    <citation type="submission" date="2020-08" db="EMBL/GenBank/DDBJ databases">
        <title>Genome public.</title>
        <authorList>
            <person name="Liu C."/>
            <person name="Sun Q."/>
        </authorList>
    </citation>
    <scope>NUCLEOTIDE SEQUENCE</scope>
    <source>
        <strain evidence="2">NSJ-42</strain>
    </source>
</reference>
<comment type="caution">
    <text evidence="2">The sequence shown here is derived from an EMBL/GenBank/DDBJ whole genome shotgun (WGS) entry which is preliminary data.</text>
</comment>
<proteinExistence type="predicted"/>
<feature type="domain" description="DUF4325" evidence="1">
    <location>
        <begin position="19"/>
        <end position="77"/>
    </location>
</feature>
<gene>
    <name evidence="2" type="ORF">H8R92_08145</name>
</gene>
<organism evidence="2 3">
    <name type="scientific">Clostridium lentum</name>
    <dbReference type="NCBI Taxonomy" id="2763037"/>
    <lineage>
        <taxon>Bacteria</taxon>
        <taxon>Bacillati</taxon>
        <taxon>Bacillota</taxon>
        <taxon>Clostridia</taxon>
        <taxon>Eubacteriales</taxon>
        <taxon>Clostridiaceae</taxon>
        <taxon>Clostridium</taxon>
    </lineage>
</organism>
<evidence type="ECO:0000259" key="1">
    <source>
        <dbReference type="Pfam" id="PF14213"/>
    </source>
</evidence>
<dbReference type="EMBL" id="JACOOQ010000012">
    <property type="protein sequence ID" value="MBC5640387.1"/>
    <property type="molecule type" value="Genomic_DNA"/>
</dbReference>
<name>A0A8I0ADZ7_9CLOT</name>
<sequence>MKKNVKVREILGKECNIEDAILLREIIRNNLEDGIQLDFEGVNRVATTFLNCLLNDLITKYGRKYVFQQVDVKNLSNVRDFSRVVLGTTF</sequence>
<evidence type="ECO:0000313" key="3">
    <source>
        <dbReference type="Proteomes" id="UP000662088"/>
    </source>
</evidence>
<protein>
    <submittedName>
        <fullName evidence="2">STAS-like domain-containing protein</fullName>
    </submittedName>
</protein>
<keyword evidence="3" id="KW-1185">Reference proteome</keyword>
<dbReference type="Proteomes" id="UP000662088">
    <property type="component" value="Unassembled WGS sequence"/>
</dbReference>
<evidence type="ECO:0000313" key="2">
    <source>
        <dbReference type="EMBL" id="MBC5640387.1"/>
    </source>
</evidence>
<dbReference type="RefSeq" id="WP_022211254.1">
    <property type="nucleotide sequence ID" value="NZ_JACOOQ010000012.1"/>
</dbReference>
<dbReference type="Pfam" id="PF14213">
    <property type="entry name" value="DUF4325"/>
    <property type="match status" value="1"/>
</dbReference>
<dbReference type="AlphaFoldDB" id="A0A8I0ADZ7"/>
<dbReference type="InterPro" id="IPR025474">
    <property type="entry name" value="DUF4325"/>
</dbReference>